<protein>
    <submittedName>
        <fullName evidence="2">Alpha/beta hydrolase</fullName>
    </submittedName>
</protein>
<dbReference type="InterPro" id="IPR000073">
    <property type="entry name" value="AB_hydrolase_1"/>
</dbReference>
<sequence length="275" mass="30740">MKNFIMNTISVYFWSVSRIFPAFSAQRALKLMFTVDTPKTIQSNIPAPDELLRLPSGAHLYKWKGNGQKTVLLVHGWNGSFEDFKELFRKLVERNMTIYGVSPAGYGPSNEEISHPKLFVDAIIEAQHSISKTIDVGIGHSMGAGALALAASQCKIANKLILISSPSSFLDVVKRFAFAIKLGRRAKRLFLDQVEILVGKHNEVEVAEKVRLLDVPCTIIHDIFDSQVPYTNALRLADNIKYSTLYPTENMGHKRLLSSYTICELVLSKIARTAE</sequence>
<comment type="caution">
    <text evidence="2">The sequence shown here is derived from an EMBL/GenBank/DDBJ whole genome shotgun (WGS) entry which is preliminary data.</text>
</comment>
<evidence type="ECO:0000313" key="3">
    <source>
        <dbReference type="Proteomes" id="UP001234343"/>
    </source>
</evidence>
<dbReference type="Proteomes" id="UP001234343">
    <property type="component" value="Unassembled WGS sequence"/>
</dbReference>
<evidence type="ECO:0000259" key="1">
    <source>
        <dbReference type="Pfam" id="PF12697"/>
    </source>
</evidence>
<name>A0ABT7SY98_9ALTE</name>
<dbReference type="Pfam" id="PF12697">
    <property type="entry name" value="Abhydrolase_6"/>
    <property type="match status" value="1"/>
</dbReference>
<proteinExistence type="predicted"/>
<organism evidence="2 3">
    <name type="scientific">Alteromonas arenosi</name>
    <dbReference type="NCBI Taxonomy" id="3055817"/>
    <lineage>
        <taxon>Bacteria</taxon>
        <taxon>Pseudomonadati</taxon>
        <taxon>Pseudomonadota</taxon>
        <taxon>Gammaproteobacteria</taxon>
        <taxon>Alteromonadales</taxon>
        <taxon>Alteromonadaceae</taxon>
        <taxon>Alteromonas/Salinimonas group</taxon>
        <taxon>Alteromonas</taxon>
    </lineage>
</organism>
<gene>
    <name evidence="2" type="ORF">QTP81_11160</name>
</gene>
<evidence type="ECO:0000313" key="2">
    <source>
        <dbReference type="EMBL" id="MDM7861157.1"/>
    </source>
</evidence>
<dbReference type="InterPro" id="IPR029058">
    <property type="entry name" value="AB_hydrolase_fold"/>
</dbReference>
<dbReference type="RefSeq" id="WP_289365541.1">
    <property type="nucleotide sequence ID" value="NZ_JAUCBP010000007.1"/>
</dbReference>
<dbReference type="EMBL" id="JAUCBP010000007">
    <property type="protein sequence ID" value="MDM7861157.1"/>
    <property type="molecule type" value="Genomic_DNA"/>
</dbReference>
<feature type="domain" description="AB hydrolase-1" evidence="1">
    <location>
        <begin position="71"/>
        <end position="181"/>
    </location>
</feature>
<accession>A0ABT7SY98</accession>
<dbReference type="SUPFAM" id="SSF53474">
    <property type="entry name" value="alpha/beta-Hydrolases"/>
    <property type="match status" value="1"/>
</dbReference>
<dbReference type="GO" id="GO:0016787">
    <property type="term" value="F:hydrolase activity"/>
    <property type="evidence" value="ECO:0007669"/>
    <property type="project" value="UniProtKB-KW"/>
</dbReference>
<dbReference type="Gene3D" id="3.40.50.1820">
    <property type="entry name" value="alpha/beta hydrolase"/>
    <property type="match status" value="1"/>
</dbReference>
<reference evidence="2 3" key="1">
    <citation type="submission" date="2023-06" db="EMBL/GenBank/DDBJ databases">
        <title>Alteromonas sp. ASW11-36 isolated from intertidal sand.</title>
        <authorList>
            <person name="Li Y."/>
        </authorList>
    </citation>
    <scope>NUCLEOTIDE SEQUENCE [LARGE SCALE GENOMIC DNA]</scope>
    <source>
        <strain evidence="2 3">ASW11-36</strain>
    </source>
</reference>
<keyword evidence="2" id="KW-0378">Hydrolase</keyword>
<keyword evidence="3" id="KW-1185">Reference proteome</keyword>